<comment type="caution">
    <text evidence="3">The sequence shown here is derived from an EMBL/GenBank/DDBJ whole genome shotgun (WGS) entry which is preliminary data.</text>
</comment>
<feature type="region of interest" description="Disordered" evidence="1">
    <location>
        <begin position="161"/>
        <end position="185"/>
    </location>
</feature>
<dbReference type="OrthoDB" id="1113968at2759"/>
<dbReference type="GO" id="GO:0005777">
    <property type="term" value="C:peroxisome"/>
    <property type="evidence" value="ECO:0007669"/>
    <property type="project" value="InterPro"/>
</dbReference>
<dbReference type="InterPro" id="IPR024768">
    <property type="entry name" value="Marf1"/>
</dbReference>
<organism evidence="3 4">
    <name type="scientific">Arabis nemorensis</name>
    <dbReference type="NCBI Taxonomy" id="586526"/>
    <lineage>
        <taxon>Eukaryota</taxon>
        <taxon>Viridiplantae</taxon>
        <taxon>Streptophyta</taxon>
        <taxon>Embryophyta</taxon>
        <taxon>Tracheophyta</taxon>
        <taxon>Spermatophyta</taxon>
        <taxon>Magnoliopsida</taxon>
        <taxon>eudicotyledons</taxon>
        <taxon>Gunneridae</taxon>
        <taxon>Pentapetalae</taxon>
        <taxon>rosids</taxon>
        <taxon>malvids</taxon>
        <taxon>Brassicales</taxon>
        <taxon>Brassicaceae</taxon>
        <taxon>Arabideae</taxon>
        <taxon>Arabis</taxon>
    </lineage>
</organism>
<reference evidence="3" key="1">
    <citation type="submission" date="2019-07" db="EMBL/GenBank/DDBJ databases">
        <authorList>
            <person name="Dittberner H."/>
        </authorList>
    </citation>
    <scope>NUCLEOTIDE SEQUENCE [LARGE SCALE GENOMIC DNA]</scope>
</reference>
<dbReference type="PANTHER" id="PTHR14379:SF7">
    <property type="entry name" value="ENDONUCLEASE OR GLYCOSYL HYDROLASE-RELATED"/>
    <property type="match status" value="1"/>
</dbReference>
<dbReference type="GO" id="GO:0010468">
    <property type="term" value="P:regulation of gene expression"/>
    <property type="evidence" value="ECO:0007669"/>
    <property type="project" value="InterPro"/>
</dbReference>
<gene>
    <name evidence="3" type="ORF">ANE_LOCUS18085</name>
</gene>
<dbReference type="Proteomes" id="UP000489600">
    <property type="component" value="Unassembled WGS sequence"/>
</dbReference>
<evidence type="ECO:0000313" key="3">
    <source>
        <dbReference type="EMBL" id="VVB07641.1"/>
    </source>
</evidence>
<name>A0A565C1W5_9BRAS</name>
<accession>A0A565C1W5</accession>
<dbReference type="GO" id="GO:0004540">
    <property type="term" value="F:RNA nuclease activity"/>
    <property type="evidence" value="ECO:0007669"/>
    <property type="project" value="InterPro"/>
</dbReference>
<proteinExistence type="predicted"/>
<dbReference type="EMBL" id="CABITT030000006">
    <property type="protein sequence ID" value="VVB07641.1"/>
    <property type="molecule type" value="Genomic_DNA"/>
</dbReference>
<protein>
    <recommendedName>
        <fullName evidence="2">NYN domain-containing protein</fullName>
    </recommendedName>
</protein>
<evidence type="ECO:0000313" key="4">
    <source>
        <dbReference type="Proteomes" id="UP000489600"/>
    </source>
</evidence>
<evidence type="ECO:0000259" key="2">
    <source>
        <dbReference type="Pfam" id="PF01936"/>
    </source>
</evidence>
<keyword evidence="4" id="KW-1185">Reference proteome</keyword>
<dbReference type="AlphaFoldDB" id="A0A565C1W5"/>
<feature type="domain" description="NYN" evidence="2">
    <location>
        <begin position="9"/>
        <end position="135"/>
    </location>
</feature>
<evidence type="ECO:0000256" key="1">
    <source>
        <dbReference type="SAM" id="MobiDB-lite"/>
    </source>
</evidence>
<dbReference type="Pfam" id="PF01936">
    <property type="entry name" value="NYN"/>
    <property type="match status" value="1"/>
</dbReference>
<sequence>MFYGGPNPCVFWDVVDFPFPDGQSPFYIYQALKHLQIEGDLSIRAFVDEENVTDPLVKAYEEAGITFIAVPKDKNERVNCMIPEILLWTVEHPWRLELFVISKNIEKESLFLDVLDDVVNLNCNVMIAVPPDLPSSQLHFVSFKCFLKSLLETSAISQGHDLRRKRSEEGTSEGPKSEEGTSQGN</sequence>
<dbReference type="PANTHER" id="PTHR14379">
    <property type="entry name" value="LIMKAIN B LKAP"/>
    <property type="match status" value="1"/>
</dbReference>
<dbReference type="InterPro" id="IPR021139">
    <property type="entry name" value="NYN"/>
</dbReference>